<evidence type="ECO:0000256" key="1">
    <source>
        <dbReference type="ARBA" id="ARBA00022723"/>
    </source>
</evidence>
<keyword evidence="2 6" id="KW-0863">Zinc-finger</keyword>
<proteinExistence type="predicted"/>
<dbReference type="Proteomes" id="UP000186601">
    <property type="component" value="Unassembled WGS sequence"/>
</dbReference>
<evidence type="ECO:0000256" key="7">
    <source>
        <dbReference type="SAM" id="MobiDB-lite"/>
    </source>
</evidence>
<dbReference type="STRING" id="98765.A0A2R6NX91"/>
<evidence type="ECO:0000256" key="6">
    <source>
        <dbReference type="PROSITE-ProRule" id="PRU00094"/>
    </source>
</evidence>
<gene>
    <name evidence="9" type="ORF">PHLCEN_2v7231</name>
</gene>
<dbReference type="AlphaFoldDB" id="A0A2R6NX91"/>
<dbReference type="GO" id="GO:0043565">
    <property type="term" value="F:sequence-specific DNA binding"/>
    <property type="evidence" value="ECO:0007669"/>
    <property type="project" value="InterPro"/>
</dbReference>
<dbReference type="SMART" id="SM00401">
    <property type="entry name" value="ZnF_GATA"/>
    <property type="match status" value="1"/>
</dbReference>
<feature type="domain" description="GATA-type" evidence="8">
    <location>
        <begin position="520"/>
        <end position="551"/>
    </location>
</feature>
<evidence type="ECO:0000313" key="9">
    <source>
        <dbReference type="EMBL" id="PSR79044.1"/>
    </source>
</evidence>
<dbReference type="InterPro" id="IPR000679">
    <property type="entry name" value="Znf_GATA"/>
</dbReference>
<comment type="caution">
    <text evidence="9">The sequence shown here is derived from an EMBL/GenBank/DDBJ whole genome shotgun (WGS) entry which is preliminary data.</text>
</comment>
<evidence type="ECO:0000256" key="5">
    <source>
        <dbReference type="ARBA" id="ARBA00023163"/>
    </source>
</evidence>
<evidence type="ECO:0000256" key="2">
    <source>
        <dbReference type="ARBA" id="ARBA00022771"/>
    </source>
</evidence>
<dbReference type="PROSITE" id="PS50114">
    <property type="entry name" value="GATA_ZN_FINGER_2"/>
    <property type="match status" value="1"/>
</dbReference>
<dbReference type="CDD" id="cd00202">
    <property type="entry name" value="ZnF_GATA"/>
    <property type="match status" value="1"/>
</dbReference>
<evidence type="ECO:0000256" key="4">
    <source>
        <dbReference type="ARBA" id="ARBA00023015"/>
    </source>
</evidence>
<feature type="compositionally biased region" description="Low complexity" evidence="7">
    <location>
        <begin position="408"/>
        <end position="444"/>
    </location>
</feature>
<evidence type="ECO:0000259" key="8">
    <source>
        <dbReference type="PROSITE" id="PS50114"/>
    </source>
</evidence>
<dbReference type="PROSITE" id="PS00344">
    <property type="entry name" value="GATA_ZN_FINGER_1"/>
    <property type="match status" value="1"/>
</dbReference>
<feature type="compositionally biased region" description="Polar residues" evidence="7">
    <location>
        <begin position="612"/>
        <end position="627"/>
    </location>
</feature>
<dbReference type="GO" id="GO:0008270">
    <property type="term" value="F:zinc ion binding"/>
    <property type="evidence" value="ECO:0007669"/>
    <property type="project" value="UniProtKB-KW"/>
</dbReference>
<protein>
    <recommendedName>
        <fullName evidence="8">GATA-type domain-containing protein</fullName>
    </recommendedName>
</protein>
<feature type="compositionally biased region" description="Basic and acidic residues" evidence="7">
    <location>
        <begin position="736"/>
        <end position="749"/>
    </location>
</feature>
<dbReference type="SUPFAM" id="SSF57716">
    <property type="entry name" value="Glucocorticoid receptor-like (DNA-binding domain)"/>
    <property type="match status" value="1"/>
</dbReference>
<evidence type="ECO:0000313" key="10">
    <source>
        <dbReference type="Proteomes" id="UP000186601"/>
    </source>
</evidence>
<reference evidence="9 10" key="1">
    <citation type="submission" date="2018-02" db="EMBL/GenBank/DDBJ databases">
        <title>Genome sequence of the basidiomycete white-rot fungus Phlebia centrifuga.</title>
        <authorList>
            <person name="Granchi Z."/>
            <person name="Peng M."/>
            <person name="de Vries R.P."/>
            <person name="Hilden K."/>
            <person name="Makela M.R."/>
            <person name="Grigoriev I."/>
            <person name="Riley R."/>
        </authorList>
    </citation>
    <scope>NUCLEOTIDE SEQUENCE [LARGE SCALE GENOMIC DNA]</scope>
    <source>
        <strain evidence="9 10">FBCC195</strain>
    </source>
</reference>
<evidence type="ECO:0000256" key="3">
    <source>
        <dbReference type="ARBA" id="ARBA00022833"/>
    </source>
</evidence>
<organism evidence="9 10">
    <name type="scientific">Hermanssonia centrifuga</name>
    <dbReference type="NCBI Taxonomy" id="98765"/>
    <lineage>
        <taxon>Eukaryota</taxon>
        <taxon>Fungi</taxon>
        <taxon>Dikarya</taxon>
        <taxon>Basidiomycota</taxon>
        <taxon>Agaricomycotina</taxon>
        <taxon>Agaricomycetes</taxon>
        <taxon>Polyporales</taxon>
        <taxon>Meruliaceae</taxon>
        <taxon>Hermanssonia</taxon>
    </lineage>
</organism>
<feature type="compositionally biased region" description="Polar residues" evidence="7">
    <location>
        <begin position="717"/>
        <end position="727"/>
    </location>
</feature>
<keyword evidence="3" id="KW-0862">Zinc</keyword>
<feature type="compositionally biased region" description="Polar residues" evidence="7">
    <location>
        <begin position="571"/>
        <end position="586"/>
    </location>
</feature>
<dbReference type="EMBL" id="MLYV02000712">
    <property type="protein sequence ID" value="PSR79044.1"/>
    <property type="molecule type" value="Genomic_DNA"/>
</dbReference>
<feature type="region of interest" description="Disordered" evidence="7">
    <location>
        <begin position="551"/>
        <end position="594"/>
    </location>
</feature>
<feature type="region of interest" description="Disordered" evidence="7">
    <location>
        <begin position="611"/>
        <end position="767"/>
    </location>
</feature>
<dbReference type="Pfam" id="PF00320">
    <property type="entry name" value="GATA"/>
    <property type="match status" value="1"/>
</dbReference>
<dbReference type="PANTHER" id="PTHR47172">
    <property type="entry name" value="OS01G0976800 PROTEIN"/>
    <property type="match status" value="1"/>
</dbReference>
<feature type="compositionally biased region" description="Polar residues" evidence="7">
    <location>
        <begin position="26"/>
        <end position="41"/>
    </location>
</feature>
<dbReference type="InterPro" id="IPR013088">
    <property type="entry name" value="Znf_NHR/GATA"/>
</dbReference>
<dbReference type="GO" id="GO:0006355">
    <property type="term" value="P:regulation of DNA-templated transcription"/>
    <property type="evidence" value="ECO:0007669"/>
    <property type="project" value="InterPro"/>
</dbReference>
<sequence length="767" mass="83065">MSFLAPSQRGYDPLAHPDLSQLPRVSMNTPSAFDNLSSSPMPSVLHGSMPHNPNHGGELADRSPISMPKVGETRCYWALLSSNLQFLYLDPVLASHLQEQADLLVGKSLLAFVHPDEQASAQQDLGGVLESRTLHGSVTRVRYSRLSRVRRQLGYQGPAPQWSDGDKIAVDSNYMAVDIVINWAADGVVLCFIHAVVDLTPRDNDEHHKTGWTNWCGTPYMGMHEVKLLHDRLCQAVPQPPSMDRVFQILLNQPDRSLLFSWPTDRYQGQGPLSKDFAKLASEVTIGNAVSNGTDAKTSCTRRFKAQQSMQYTPEGPREVESIFIPYGSVIFACHKVNSYANAKTDSAYAPGTSNQYYANSSYNLPPIPNAANYHGNSYMSQHSSQYPAQSWPGGSDGGSQAQYSQWTSQNTPVSSSPTVSSIRSSSYSTSQQPQSPPQHQWSSQPPPFMEPSPGSQYPFTAGVPYPGTPPVATPGNDAPAPTEDTVPASRVSNRRGSAANRDQYGNGGRSAGNPPVGIMQCASCKVTHSPEWRKGPSGKKDLCNACGLRYARSRAKKEGGTQRRRKDKTLTSMSTKSDHSPSVSPVNVPFNGVRRGSVYEDASFIVGSAGSAASSEIYSTQPTQAGLNGMTPSPSPPSAHGGSFATYPPHPSSEQQNSSSGDHRGHSHYAPQFYSIPPPLPGPTHSMHGGAHSSTTLPRLDPIMPYTNRMSPAMHSPSSVATNSPLSPHFSAPSYEREKQREKERDRIVLPPTPVSADARSHGGKY</sequence>
<accession>A0A2R6NX91</accession>
<dbReference type="PANTHER" id="PTHR47172:SF24">
    <property type="entry name" value="GATA ZINC FINGER DOMAIN-CONTAINING PROTEIN 14-RELATED"/>
    <property type="match status" value="1"/>
</dbReference>
<keyword evidence="10" id="KW-1185">Reference proteome</keyword>
<feature type="region of interest" description="Disordered" evidence="7">
    <location>
        <begin position="1"/>
        <end position="65"/>
    </location>
</feature>
<feature type="region of interest" description="Disordered" evidence="7">
    <location>
        <begin position="380"/>
        <end position="516"/>
    </location>
</feature>
<feature type="compositionally biased region" description="Polar residues" evidence="7">
    <location>
        <begin position="380"/>
        <end position="389"/>
    </location>
</feature>
<dbReference type="Gene3D" id="3.30.50.10">
    <property type="entry name" value="Erythroid Transcription Factor GATA-1, subunit A"/>
    <property type="match status" value="1"/>
</dbReference>
<dbReference type="OrthoDB" id="2162994at2759"/>
<keyword evidence="1" id="KW-0479">Metal-binding</keyword>
<name>A0A2R6NX91_9APHY</name>
<keyword evidence="5" id="KW-0804">Transcription</keyword>
<keyword evidence="4" id="KW-0805">Transcription regulation</keyword>